<evidence type="ECO:0000313" key="3">
    <source>
        <dbReference type="EMBL" id="PSR21692.1"/>
    </source>
</evidence>
<dbReference type="SUPFAM" id="SSF89733">
    <property type="entry name" value="L-sulfolactate dehydrogenase-like"/>
    <property type="match status" value="1"/>
</dbReference>
<evidence type="ECO:0000256" key="2">
    <source>
        <dbReference type="ARBA" id="ARBA00023002"/>
    </source>
</evidence>
<proteinExistence type="inferred from homology"/>
<evidence type="ECO:0008006" key="5">
    <source>
        <dbReference type="Google" id="ProtNLM"/>
    </source>
</evidence>
<dbReference type="InterPro" id="IPR043144">
    <property type="entry name" value="Mal/L-sulf/L-lact_DH-like_ah"/>
</dbReference>
<comment type="caution">
    <text evidence="3">The sequence shown here is derived from an EMBL/GenBank/DDBJ whole genome shotgun (WGS) entry which is preliminary data.</text>
</comment>
<dbReference type="InterPro" id="IPR036111">
    <property type="entry name" value="Mal/L-sulfo/L-lacto_DH-like_sf"/>
</dbReference>
<dbReference type="GO" id="GO:0016491">
    <property type="term" value="F:oxidoreductase activity"/>
    <property type="evidence" value="ECO:0007669"/>
    <property type="project" value="UniProtKB-KW"/>
</dbReference>
<dbReference type="Proteomes" id="UP000241848">
    <property type="component" value="Unassembled WGS sequence"/>
</dbReference>
<dbReference type="Gene3D" id="3.30.1370.60">
    <property type="entry name" value="Hypothetical oxidoreductase yiak, domain 2"/>
    <property type="match status" value="1"/>
</dbReference>
<keyword evidence="2" id="KW-0560">Oxidoreductase</keyword>
<accession>A0A2T2WHG7</accession>
<evidence type="ECO:0000256" key="1">
    <source>
        <dbReference type="ARBA" id="ARBA00006056"/>
    </source>
</evidence>
<dbReference type="AlphaFoldDB" id="A0A2T2WHG7"/>
<gene>
    <name evidence="3" type="ORF">C7B45_09820</name>
</gene>
<dbReference type="PANTHER" id="PTHR11091:SF0">
    <property type="entry name" value="MALATE DEHYDROGENASE"/>
    <property type="match status" value="1"/>
</dbReference>
<dbReference type="InterPro" id="IPR003767">
    <property type="entry name" value="Malate/L-lactate_DH-like"/>
</dbReference>
<organism evidence="3 4">
    <name type="scientific">Sulfobacillus acidophilus</name>
    <dbReference type="NCBI Taxonomy" id="53633"/>
    <lineage>
        <taxon>Bacteria</taxon>
        <taxon>Bacillati</taxon>
        <taxon>Bacillota</taxon>
        <taxon>Clostridia</taxon>
        <taxon>Eubacteriales</taxon>
        <taxon>Clostridiales Family XVII. Incertae Sedis</taxon>
        <taxon>Sulfobacillus</taxon>
    </lineage>
</organism>
<protein>
    <recommendedName>
        <fullName evidence="5">Lactate dehydrogenase</fullName>
    </recommendedName>
</protein>
<dbReference type="EMBL" id="PXYV01000029">
    <property type="protein sequence ID" value="PSR21692.1"/>
    <property type="molecule type" value="Genomic_DNA"/>
</dbReference>
<evidence type="ECO:0000313" key="4">
    <source>
        <dbReference type="Proteomes" id="UP000241848"/>
    </source>
</evidence>
<reference evidence="3 4" key="1">
    <citation type="journal article" date="2014" name="BMC Genomics">
        <title>Comparison of environmental and isolate Sulfobacillus genomes reveals diverse carbon, sulfur, nitrogen, and hydrogen metabolisms.</title>
        <authorList>
            <person name="Justice N.B."/>
            <person name="Norman A."/>
            <person name="Brown C.T."/>
            <person name="Singh A."/>
            <person name="Thomas B.C."/>
            <person name="Banfield J.F."/>
        </authorList>
    </citation>
    <scope>NUCLEOTIDE SEQUENCE [LARGE SCALE GENOMIC DNA]</scope>
    <source>
        <strain evidence="3">AMDSBA3</strain>
    </source>
</reference>
<dbReference type="PANTHER" id="PTHR11091">
    <property type="entry name" value="OXIDOREDUCTASE-RELATED"/>
    <property type="match status" value="1"/>
</dbReference>
<dbReference type="Gene3D" id="1.10.1530.10">
    <property type="match status" value="1"/>
</dbReference>
<sequence length="375" mass="40208">MEDCSASYSSMRERDGEMVRIPALVLHQFIVDILRSYGMSSGDASVAADALVDADLLGLDTHGVAHLANHPSYVPGIESGLVNAKPNITVKDLGPVLAMVDGDDGMGLVAVNIALTHAMERCMETGVGIAWVRRSYHAGALAVFARRAALEGFLTLALTSTRPSVAPTYGLTAALGTNPISVGVPYQPSRVLLLDMATSAVAAGKIERARRNNQSVPTGWIIDKEGNDSTSPNDYFQGGSLLPLGSFPVHSSHKGYGLAVMVDVATGIISGMGHSLILPTHGHAHMVACVDISRVMPRNEFLGAVQQMVDDLHMLPAVSGYRVWVPGEREWNSYEDNVANGIPVAKPVFEELGQLAVRRGLDKSWSMIQQYWHED</sequence>
<name>A0A2T2WHG7_9FIRM</name>
<dbReference type="InterPro" id="IPR043143">
    <property type="entry name" value="Mal/L-sulf/L-lact_DH-like_NADP"/>
</dbReference>
<dbReference type="Pfam" id="PF02615">
    <property type="entry name" value="Ldh_2"/>
    <property type="match status" value="1"/>
</dbReference>
<comment type="similarity">
    <text evidence="1">Belongs to the LDH2/MDH2 oxidoreductase family.</text>
</comment>